<sequence>MGRDMGSLHVVVVVEVRGGLHVLLCIVVALAMMLLLFVFGLCKFLAVKVRPPSRASGISTRPVGRKGRVRIFRPLEKASVAAGVRTRSFEAVEQKQEDVAGEEWTNADTASLWEEFYLGMCNEAADNLSNHSKG</sequence>
<keyword evidence="3" id="KW-1185">Reference proteome</keyword>
<reference evidence="2" key="1">
    <citation type="submission" date="2020-06" db="EMBL/GenBank/DDBJ databases">
        <title>WGS assembly of Ceratodon purpureus strain R40.</title>
        <authorList>
            <person name="Carey S.B."/>
            <person name="Jenkins J."/>
            <person name="Shu S."/>
            <person name="Lovell J.T."/>
            <person name="Sreedasyam A."/>
            <person name="Maumus F."/>
            <person name="Tiley G.P."/>
            <person name="Fernandez-Pozo N."/>
            <person name="Barry K."/>
            <person name="Chen C."/>
            <person name="Wang M."/>
            <person name="Lipzen A."/>
            <person name="Daum C."/>
            <person name="Saski C.A."/>
            <person name="Payton A.C."/>
            <person name="Mcbreen J.C."/>
            <person name="Conrad R.E."/>
            <person name="Kollar L.M."/>
            <person name="Olsson S."/>
            <person name="Huttunen S."/>
            <person name="Landis J.B."/>
            <person name="Wickett N.J."/>
            <person name="Johnson M.G."/>
            <person name="Rensing S.A."/>
            <person name="Grimwood J."/>
            <person name="Schmutz J."/>
            <person name="Mcdaniel S.F."/>
        </authorList>
    </citation>
    <scope>NUCLEOTIDE SEQUENCE</scope>
    <source>
        <strain evidence="2">R40</strain>
    </source>
</reference>
<feature type="transmembrane region" description="Helical" evidence="1">
    <location>
        <begin position="20"/>
        <end position="46"/>
    </location>
</feature>
<evidence type="ECO:0000313" key="3">
    <source>
        <dbReference type="Proteomes" id="UP000822688"/>
    </source>
</evidence>
<keyword evidence="1" id="KW-0472">Membrane</keyword>
<accession>A0A8T0HWC3</accession>
<evidence type="ECO:0000313" key="2">
    <source>
        <dbReference type="EMBL" id="KAG0575087.1"/>
    </source>
</evidence>
<evidence type="ECO:0000256" key="1">
    <source>
        <dbReference type="SAM" id="Phobius"/>
    </source>
</evidence>
<gene>
    <name evidence="2" type="ORF">KC19_VG317100</name>
</gene>
<dbReference type="AlphaFoldDB" id="A0A8T0HWC3"/>
<dbReference type="EMBL" id="CM026426">
    <property type="protein sequence ID" value="KAG0575087.1"/>
    <property type="molecule type" value="Genomic_DNA"/>
</dbReference>
<protein>
    <submittedName>
        <fullName evidence="2">Uncharacterized protein</fullName>
    </submittedName>
</protein>
<dbReference type="Proteomes" id="UP000822688">
    <property type="component" value="Chromosome V"/>
</dbReference>
<comment type="caution">
    <text evidence="2">The sequence shown here is derived from an EMBL/GenBank/DDBJ whole genome shotgun (WGS) entry which is preliminary data.</text>
</comment>
<proteinExistence type="predicted"/>
<keyword evidence="1" id="KW-0812">Transmembrane</keyword>
<organism evidence="2 3">
    <name type="scientific">Ceratodon purpureus</name>
    <name type="common">Fire moss</name>
    <name type="synonym">Dicranum purpureum</name>
    <dbReference type="NCBI Taxonomy" id="3225"/>
    <lineage>
        <taxon>Eukaryota</taxon>
        <taxon>Viridiplantae</taxon>
        <taxon>Streptophyta</taxon>
        <taxon>Embryophyta</taxon>
        <taxon>Bryophyta</taxon>
        <taxon>Bryophytina</taxon>
        <taxon>Bryopsida</taxon>
        <taxon>Dicranidae</taxon>
        <taxon>Pseudoditrichales</taxon>
        <taxon>Ditrichaceae</taxon>
        <taxon>Ceratodon</taxon>
    </lineage>
</organism>
<name>A0A8T0HWC3_CERPU</name>
<keyword evidence="1" id="KW-1133">Transmembrane helix</keyword>